<dbReference type="Proteomes" id="UP001204798">
    <property type="component" value="Unassembled WGS sequence"/>
</dbReference>
<sequence>MVDELVRAFREVGEIGKGSWFRGAPFWSWNDKLEPEELRRQIREFHQQGLGGFFMHARIGLDTPYMSEEWMQAVATCVDEAKKLGMLAWLYDEDKWPSGFAGGLVSGRGGEYNRKLLRAREIPVDWNMREFIPHDRSLAVYVVTRKGRQWLEWKEVTGKALNMSEHRGKVIVEFFVERNGYIDVMNPKAVEAFIRVTHDAYRERFADEFGKTIPGIFTDEPSCNRQAYGWTEEFPREFFNRRGYDLMPHLPSLFYEVNLNGRDWQKVRHDYLRTMTELFVENFTKRVYEWCETNGLQLTGHLMAEDTLWSQIAWIGAAMPHYEFMQFPGIDQLGRNLLTPLTMKQCSSVARQFGRRVLSEMFGTSGWNASMEDQRWMAEWQFVLGVDYVCQHLCLYSLRGARKRDFPPSFLDHQPYWRYWHLVNNLFARTTFMLRQGRPVTDILVLHPISSAWCVYHPEDRSPCENLNQQLLTLVRTLIGHHYDFDFGDEFILKRHGKVEGSELRVGLCSYKVVIVPPSITWFDSTLELLEQFAENGGQIIAVEPLPERINGEPDERIARFLKRKAKVVKNEPEALIRAVGKLVERRISILRDGKEATNIACQERDLGGGRRLFYIVNTERNAEEFTAKVEFSVNGQVQLWNAETGEVKPLPVQKEGDKLVAELPFASAQSYLLVVDERKEPILGDTSQDLPRPTQKNTVHAVSLRPKWRVEPHELNALTLDYCDYRIDGGEWVEKQPTTWLCNRLIRKAEPCHLEVRFKFVVEELPPADSPLWLVIEQPQAYRIRLNGKRVPSKPEGHWLNFAFQRIDIRGMLKEGTNELVLECDYKPPLEVEAVYILGDFSVWQTGETEFVIRSPVREVESGNLVTQGFPFFAGSVSLSTEVELPSPSEVGADKVWLVLEGCHAIVAEVNLNGKECGVLVWSPHRLDVTKHVRKRNKLSVKLVGSLRNLLGPHHRGEEILFTGPWHFEGEQGWVWGYHFVPFGLDGVCFVYTR</sequence>
<comment type="caution">
    <text evidence="1">The sequence shown here is derived from an EMBL/GenBank/DDBJ whole genome shotgun (WGS) entry which is preliminary data.</text>
</comment>
<dbReference type="PANTHER" id="PTHR36848:SF2">
    <property type="entry name" value="SECRETED PROTEIN"/>
    <property type="match status" value="1"/>
</dbReference>
<evidence type="ECO:0000313" key="2">
    <source>
        <dbReference type="Proteomes" id="UP001204798"/>
    </source>
</evidence>
<gene>
    <name evidence="1" type="ORF">M2350_003377</name>
</gene>
<dbReference type="EMBL" id="JANUCP010000008">
    <property type="protein sequence ID" value="MCS3920936.1"/>
    <property type="molecule type" value="Genomic_DNA"/>
</dbReference>
<proteinExistence type="predicted"/>
<dbReference type="InterPro" id="IPR029062">
    <property type="entry name" value="Class_I_gatase-like"/>
</dbReference>
<organism evidence="1 2">
    <name type="scientific">Candidatus Fervidibacter sacchari</name>
    <dbReference type="NCBI Taxonomy" id="1448929"/>
    <lineage>
        <taxon>Bacteria</taxon>
        <taxon>Candidatus Fervidibacterota</taxon>
        <taxon>Candidatus Fervidibacter</taxon>
    </lineage>
</organism>
<dbReference type="RefSeq" id="WP_259101386.1">
    <property type="nucleotide sequence ID" value="NZ_CP130454.1"/>
</dbReference>
<reference evidence="1 2" key="1">
    <citation type="submission" date="2022-08" db="EMBL/GenBank/DDBJ databases">
        <title>Bacterial and archaeal communities from various locations to study Microbial Dark Matter (Phase II).</title>
        <authorList>
            <person name="Stepanauskas R."/>
        </authorList>
    </citation>
    <scope>NUCLEOTIDE SEQUENCE [LARGE SCALE GENOMIC DNA]</scope>
    <source>
        <strain evidence="1 2">PD1</strain>
    </source>
</reference>
<name>A0ABT2EU23_9BACT</name>
<dbReference type="InterPro" id="IPR053161">
    <property type="entry name" value="Ulvan_degrading_GH"/>
</dbReference>
<dbReference type="Pfam" id="PF17132">
    <property type="entry name" value="Glyco_hydro_106"/>
    <property type="match status" value="1"/>
</dbReference>
<dbReference type="Gene3D" id="3.40.50.880">
    <property type="match status" value="1"/>
</dbReference>
<dbReference type="InterPro" id="IPR008979">
    <property type="entry name" value="Galactose-bd-like_sf"/>
</dbReference>
<evidence type="ECO:0008006" key="3">
    <source>
        <dbReference type="Google" id="ProtNLM"/>
    </source>
</evidence>
<accession>A0ABT2EU23</accession>
<keyword evidence="2" id="KW-1185">Reference proteome</keyword>
<evidence type="ECO:0000313" key="1">
    <source>
        <dbReference type="EMBL" id="MCS3920936.1"/>
    </source>
</evidence>
<protein>
    <recommendedName>
        <fullName evidence="3">Glycoside hydrolase</fullName>
    </recommendedName>
</protein>
<dbReference type="SUPFAM" id="SSF49785">
    <property type="entry name" value="Galactose-binding domain-like"/>
    <property type="match status" value="1"/>
</dbReference>
<dbReference type="PANTHER" id="PTHR36848">
    <property type="entry name" value="DNA-BINDING PROTEIN (PUTATIVE SECRETED PROTEIN)-RELATED"/>
    <property type="match status" value="1"/>
</dbReference>